<protein>
    <recommendedName>
        <fullName evidence="3">Reverse transcriptase domain-containing protein</fullName>
    </recommendedName>
</protein>
<accession>A0ABN8I7K2</accession>
<evidence type="ECO:0000313" key="1">
    <source>
        <dbReference type="EMBL" id="CAH2049047.1"/>
    </source>
</evidence>
<sequence>MRQSLENWEGGIKINGINISNLRYADNTTHFVTSEAEMAELLKLLETNYVIDMIANLGIEFHRLMTSP</sequence>
<proteinExistence type="predicted"/>
<gene>
    <name evidence="1" type="ORF">IPOD504_LOCUS6561</name>
</gene>
<dbReference type="Proteomes" id="UP000837857">
    <property type="component" value="Chromosome 19"/>
</dbReference>
<evidence type="ECO:0000313" key="2">
    <source>
        <dbReference type="Proteomes" id="UP000837857"/>
    </source>
</evidence>
<keyword evidence="2" id="KW-1185">Reference proteome</keyword>
<name>A0ABN8I7K2_9NEOP</name>
<reference evidence="1" key="1">
    <citation type="submission" date="2022-03" db="EMBL/GenBank/DDBJ databases">
        <authorList>
            <person name="Martin H S."/>
        </authorList>
    </citation>
    <scope>NUCLEOTIDE SEQUENCE</scope>
</reference>
<feature type="non-terminal residue" evidence="1">
    <location>
        <position position="68"/>
    </location>
</feature>
<dbReference type="EMBL" id="OW152831">
    <property type="protein sequence ID" value="CAH2049047.1"/>
    <property type="molecule type" value="Genomic_DNA"/>
</dbReference>
<organism evidence="1 2">
    <name type="scientific">Iphiclides podalirius</name>
    <name type="common">scarce swallowtail</name>
    <dbReference type="NCBI Taxonomy" id="110791"/>
    <lineage>
        <taxon>Eukaryota</taxon>
        <taxon>Metazoa</taxon>
        <taxon>Ecdysozoa</taxon>
        <taxon>Arthropoda</taxon>
        <taxon>Hexapoda</taxon>
        <taxon>Insecta</taxon>
        <taxon>Pterygota</taxon>
        <taxon>Neoptera</taxon>
        <taxon>Endopterygota</taxon>
        <taxon>Lepidoptera</taxon>
        <taxon>Glossata</taxon>
        <taxon>Ditrysia</taxon>
        <taxon>Papilionoidea</taxon>
        <taxon>Papilionidae</taxon>
        <taxon>Papilioninae</taxon>
        <taxon>Iphiclides</taxon>
    </lineage>
</organism>
<evidence type="ECO:0008006" key="3">
    <source>
        <dbReference type="Google" id="ProtNLM"/>
    </source>
</evidence>